<evidence type="ECO:0000256" key="2">
    <source>
        <dbReference type="SAM" id="Phobius"/>
    </source>
</evidence>
<name>A0A1M5S0V2_9FIRM</name>
<keyword evidence="2" id="KW-0472">Membrane</keyword>
<proteinExistence type="predicted"/>
<keyword evidence="2" id="KW-0812">Transmembrane</keyword>
<dbReference type="EMBL" id="FQXJ01000003">
    <property type="protein sequence ID" value="SHH32069.1"/>
    <property type="molecule type" value="Genomic_DNA"/>
</dbReference>
<dbReference type="Proteomes" id="UP000183954">
    <property type="component" value="Unassembled WGS sequence"/>
</dbReference>
<feature type="transmembrane region" description="Helical" evidence="2">
    <location>
        <begin position="78"/>
        <end position="100"/>
    </location>
</feature>
<reference evidence="4" key="1">
    <citation type="submission" date="2016-11" db="EMBL/GenBank/DDBJ databases">
        <authorList>
            <person name="Varghese N."/>
            <person name="Submissions S."/>
        </authorList>
    </citation>
    <scope>NUCLEOTIDE SEQUENCE [LARGE SCALE GENOMIC DNA]</scope>
    <source>
        <strain evidence="4">DSM 15449</strain>
    </source>
</reference>
<dbReference type="AlphaFoldDB" id="A0A1M5S0V2"/>
<dbReference type="OrthoDB" id="1799415at2"/>
<accession>A0A1M5S0V2</accession>
<dbReference type="RefSeq" id="WP_073027905.1">
    <property type="nucleotide sequence ID" value="NZ_FQXJ01000003.1"/>
</dbReference>
<evidence type="ECO:0000313" key="4">
    <source>
        <dbReference type="Proteomes" id="UP000183954"/>
    </source>
</evidence>
<evidence type="ECO:0000256" key="1">
    <source>
        <dbReference type="SAM" id="MobiDB-lite"/>
    </source>
</evidence>
<evidence type="ECO:0000313" key="3">
    <source>
        <dbReference type="EMBL" id="SHH32069.1"/>
    </source>
</evidence>
<feature type="transmembrane region" description="Helical" evidence="2">
    <location>
        <begin position="47"/>
        <end position="66"/>
    </location>
</feature>
<feature type="region of interest" description="Disordered" evidence="1">
    <location>
        <begin position="1"/>
        <end position="30"/>
    </location>
</feature>
<sequence>MSMPFKSPSYPDRFPPTSAPCSRPPLDSKTSDSWNYTLKRLIPLLEYPTVGVGLLACTFFFFIAFLSDPILANITSMTLGIVVTITTFSLLILIVFIQVLL</sequence>
<protein>
    <submittedName>
        <fullName evidence="3">Uncharacterized protein</fullName>
    </submittedName>
</protein>
<keyword evidence="2" id="KW-1133">Transmembrane helix</keyword>
<organism evidence="3 4">
    <name type="scientific">Desulfosporosinus lacus DSM 15449</name>
    <dbReference type="NCBI Taxonomy" id="1121420"/>
    <lineage>
        <taxon>Bacteria</taxon>
        <taxon>Bacillati</taxon>
        <taxon>Bacillota</taxon>
        <taxon>Clostridia</taxon>
        <taxon>Eubacteriales</taxon>
        <taxon>Desulfitobacteriaceae</taxon>
        <taxon>Desulfosporosinus</taxon>
    </lineage>
</organism>
<keyword evidence="4" id="KW-1185">Reference proteome</keyword>
<gene>
    <name evidence="3" type="ORF">SAMN02746098_00715</name>
</gene>
<dbReference type="STRING" id="1121420.SAMN02746098_00715"/>